<dbReference type="HOGENOM" id="CLU_036074_4_1_5"/>
<keyword evidence="3" id="KW-0812">Transmembrane</keyword>
<dbReference type="AlphaFoldDB" id="A3TSD0"/>
<reference evidence="4 5" key="1">
    <citation type="journal article" date="2010" name="J. Bacteriol.">
        <title>Genome sequences of Oceanicola granulosus HTCC2516(T) and Oceanicola batsensis HTCC2597(TDelta).</title>
        <authorList>
            <person name="Thrash J.C."/>
            <person name="Cho J.C."/>
            <person name="Vergin K.L."/>
            <person name="Giovannoni S.J."/>
        </authorList>
    </citation>
    <scope>NUCLEOTIDE SEQUENCE [LARGE SCALE GENOMIC DNA]</scope>
    <source>
        <strain evidence="5">ATCC BAA-863 / DSM 15984 / KCTC 12145 / HTCC2597</strain>
    </source>
</reference>
<dbReference type="STRING" id="252305.OB2597_04725"/>
<keyword evidence="3" id="KW-0472">Membrane</keyword>
<keyword evidence="5" id="KW-1185">Reference proteome</keyword>
<evidence type="ECO:0000256" key="3">
    <source>
        <dbReference type="SAM" id="Phobius"/>
    </source>
</evidence>
<feature type="region of interest" description="Disordered" evidence="2">
    <location>
        <begin position="406"/>
        <end position="477"/>
    </location>
</feature>
<protein>
    <submittedName>
        <fullName evidence="4">Cytochrome c-type biogenesis protein CycH</fullName>
    </submittedName>
</protein>
<feature type="compositionally biased region" description="Basic and acidic residues" evidence="2">
    <location>
        <begin position="432"/>
        <end position="449"/>
    </location>
</feature>
<comment type="caution">
    <text evidence="4">The sequence shown here is derived from an EMBL/GenBank/DDBJ whole genome shotgun (WGS) entry which is preliminary data.</text>
</comment>
<evidence type="ECO:0000256" key="2">
    <source>
        <dbReference type="SAM" id="MobiDB-lite"/>
    </source>
</evidence>
<dbReference type="GO" id="GO:0017004">
    <property type="term" value="P:cytochrome complex assembly"/>
    <property type="evidence" value="ECO:0007669"/>
    <property type="project" value="UniProtKB-KW"/>
</dbReference>
<dbReference type="InterPro" id="IPR011990">
    <property type="entry name" value="TPR-like_helical_dom_sf"/>
</dbReference>
<proteinExistence type="predicted"/>
<accession>A3TSD0</accession>
<dbReference type="InterPro" id="IPR017560">
    <property type="entry name" value="Cyt_c_biogenesis_CcmI"/>
</dbReference>
<dbReference type="SUPFAM" id="SSF48452">
    <property type="entry name" value="TPR-like"/>
    <property type="match status" value="1"/>
</dbReference>
<feature type="transmembrane region" description="Helical" evidence="3">
    <location>
        <begin position="6"/>
        <end position="23"/>
    </location>
</feature>
<dbReference type="EMBL" id="AAMO01000001">
    <property type="protein sequence ID" value="EAQ04557.1"/>
    <property type="molecule type" value="Genomic_DNA"/>
</dbReference>
<evidence type="ECO:0000313" key="4">
    <source>
        <dbReference type="EMBL" id="EAQ04557.1"/>
    </source>
</evidence>
<gene>
    <name evidence="4" type="ORF">OB2597_04725</name>
</gene>
<dbReference type="OrthoDB" id="9815847at2"/>
<name>A3TSD0_PSEBH</name>
<dbReference type="eggNOG" id="COG4235">
    <property type="taxonomic scope" value="Bacteria"/>
</dbReference>
<feature type="transmembrane region" description="Helical" evidence="3">
    <location>
        <begin position="93"/>
        <end position="114"/>
    </location>
</feature>
<sequence length="477" mass="51279">MLEWIIPALMSLAVALMIGLSVLRARDAAGAGEDAGQDLALYRKQLDDVARDRARGTIPEDEAERLRAEIARRLIAADTRAARARPEREPLRLRPALVAFLLAALVALPLGLYARIGAPGYGDLALGDRLDMARERREGRPDQRTAEAEVPPIAVPQQEDAPADFETLIEKLRLAVLERPDDLEGQQLLARNEAALGNFRAAYKAQEEVLSLKGDEATAADFIAYADMLILAAGGYVSPEAEEALRAALARDPENGPARYYMGLMMRQNDRPDVAFRLWDRLLRDGPEDAAWIPPIRAQIDRAAQLAGIDYDQPAPADTLAGPSAEDIADAANLSEAARAEMVRGMVSRLSDRLATQGGSPEEWARLIRAYGVLGDTARARAIAAEARQVFAAVPEAIDRIAAAEASLSEDTAEDTAESAEGGEAGEDAEEPVERDPARDPDEAPDRATETSPPAIPPSAPGPEQMIGDDATPEVSQ</sequence>
<dbReference type="Proteomes" id="UP000004318">
    <property type="component" value="Unassembled WGS sequence"/>
</dbReference>
<organism evidence="4 5">
    <name type="scientific">Pseudooceanicola batsensis (strain ATCC BAA-863 / DSM 15984 / KCTC 12145 / HTCC2597)</name>
    <name type="common">Oceanicola batsensis</name>
    <dbReference type="NCBI Taxonomy" id="252305"/>
    <lineage>
        <taxon>Bacteria</taxon>
        <taxon>Pseudomonadati</taxon>
        <taxon>Pseudomonadota</taxon>
        <taxon>Alphaproteobacteria</taxon>
        <taxon>Rhodobacterales</taxon>
        <taxon>Paracoccaceae</taxon>
        <taxon>Pseudooceanicola</taxon>
    </lineage>
</organism>
<keyword evidence="3" id="KW-1133">Transmembrane helix</keyword>
<evidence type="ECO:0000256" key="1">
    <source>
        <dbReference type="ARBA" id="ARBA00022748"/>
    </source>
</evidence>
<keyword evidence="1" id="KW-0201">Cytochrome c-type biogenesis</keyword>
<dbReference type="RefSeq" id="WP_009805192.1">
    <property type="nucleotide sequence ID" value="NZ_CH724131.1"/>
</dbReference>
<dbReference type="Gene3D" id="1.25.40.10">
    <property type="entry name" value="Tetratricopeptide repeat domain"/>
    <property type="match status" value="1"/>
</dbReference>
<evidence type="ECO:0000313" key="5">
    <source>
        <dbReference type="Proteomes" id="UP000004318"/>
    </source>
</evidence>
<dbReference type="NCBIfam" id="TIGR03142">
    <property type="entry name" value="cytochro_ccmI"/>
    <property type="match status" value="1"/>
</dbReference>